<accession>A0A2M6WKP1</accession>
<comment type="caution">
    <text evidence="2">The sequence shown here is derived from an EMBL/GenBank/DDBJ whole genome shotgun (WGS) entry which is preliminary data.</text>
</comment>
<reference evidence="3" key="1">
    <citation type="submission" date="2017-09" db="EMBL/GenBank/DDBJ databases">
        <title>Depth-based differentiation of microbial function through sediment-hosted aquifers and enrichment of novel symbionts in the deep terrestrial subsurface.</title>
        <authorList>
            <person name="Probst A.J."/>
            <person name="Ladd B."/>
            <person name="Jarett J.K."/>
            <person name="Geller-Mcgrath D.E."/>
            <person name="Sieber C.M.K."/>
            <person name="Emerson J.B."/>
            <person name="Anantharaman K."/>
            <person name="Thomas B.C."/>
            <person name="Malmstrom R."/>
            <person name="Stieglmeier M."/>
            <person name="Klingl A."/>
            <person name="Woyke T."/>
            <person name="Ryan C.M."/>
            <person name="Banfield J.F."/>
        </authorList>
    </citation>
    <scope>NUCLEOTIDE SEQUENCE [LARGE SCALE GENOMIC DNA]</scope>
</reference>
<dbReference type="EMBL" id="PFAY01000003">
    <property type="protein sequence ID" value="PIT93350.1"/>
    <property type="molecule type" value="Genomic_DNA"/>
</dbReference>
<name>A0A2M6WKP1_9BACT</name>
<gene>
    <name evidence="2" type="ORF">COU06_00535</name>
</gene>
<organism evidence="2 3">
    <name type="scientific">Candidatus Harrisonbacteria bacterium CG10_big_fil_rev_8_21_14_0_10_38_8</name>
    <dbReference type="NCBI Taxonomy" id="1974582"/>
    <lineage>
        <taxon>Bacteria</taxon>
        <taxon>Candidatus Harrisoniibacteriota</taxon>
    </lineage>
</organism>
<protein>
    <submittedName>
        <fullName evidence="2">Uncharacterized protein</fullName>
    </submittedName>
</protein>
<sequence>MGIRNIDEPERMKEPQATEQNEAVHIKLSPEEEKRIEGEIHQRQVTLLNEKARKFIGEKKRLLSRKKVETSLSVKSKEVAPTIEVYQKKVKEKMGVRDRLSQRLLKFRLGLKVEEAEKLLALQEYFHTYFKSIHSIRVRTSSKKADAVIKQYEDDGYKIDINEPYSEKAKRRKEVSFYGYKRIPYQPTIEDLRMYQSLLGGLHDPITVFDSMREWFEKVQKGNFYSTNLANKETISALQKLVNDPQALNNLEKMKQLHLINAYDYDYGSENILVWLAKTACSEAVTAINETTIEKIRSLQIEKIQPDQLDVLLEAVNDPALYPFMLPAASVSGSRFGSHHYRASIFMGEIEVIRRNVSKETLGQLIALPKQLQADIIYALFPSTCRDYNNEEDINVRIKKILDIPSLQELKENPELMDFIEIISLLTNTSINFNRISEYQELFEEKEEAIAFFEVCQEYNVSIYFRGEPKQIMSIKKFLKTPQFKIFLSPDFQTLLGKLLAVNFSLYLNTLDVITINEDLLKLLKNPEKVDLLVDPKNIPLIKHVSDANGFDIYKVSQYLALLSIPDCLAKLRFLEQKLNITAANYNPLGYVDKIDEVLNNPPLLERITNPETVAVYKKLNDVFRYGFNIEDVDKLIDFSQDKELQRDVFENQVFIKKITTGIHYSIDSILLIREIPQTLRPFLEKISSYYKITIQTRYDVEQIKELTDKFPDTETAFFSPDRISLYEILKNFLTDAKHNEALFSILSLPTTLTPIITLFDERKIIPRNTQIKLFYNLTPLLEYRIEDVDALLTALEKNALLLALEKKAGKIFPLNLADQSIESLMYLLDNHFTEQDIFECFEIWKENSPFGHTFSFLPEIKEVDFYRKHKEEIIDSQKQLSEIFGLQRKTFFDPIHNGDLLYRLRQCPGILGTLQRYKYTEDDPVVQLILNTLKELVIHMKGRDSDEELSDTDFTAFLYVAHISKIRANEHPLNHLFFQQTIRRLLSDMRMISEKTGVKLTHDNPTVANGIEKFLVTLHPSIYLARFRIIQELLSVDEGGNLFQSGGGWDEMYRRLEGLQARSERPEYDPWTLDLDPLVSTAIREGIINPDSKEDAEILFSFVQEYGMNNIPTIFRWHVAIAKAPSLEELPEEIKQEISKELNISFELIKTRGMLNSRIKELQSRIQSSIISDELPGELINTTIGPELFSALKGSTDWERNDDPRQIISLWKQTVTENPALAELPEGYKEVSIEVPVLTREGSLDEEVINELREKILQNPDLNKRLSQVNTAYREALEIKNLPVWWNEIMNKLNAYLEGRIKTTQQKLPSIKNESGRASLEKQIASLIEAKEKLSFLQAPETEEEVVTSMENLAVMLPEKISLADEALRILSAFHSLLAMEKVAEGRKEMITSAIYQADAVPNDEYVQKWGDHIQQYLKEHYLNGNQENTDHTGHESFSAVLLRRLNFVWGTLVKDKENVILQSAEKLRLLSEGGFTSSSKTIDVALVPSRGVLRIYSGDIGNACFTSKHRQLATGEFPTLTAYTFVTGRNTINERLRGSVLVIETQTPAGESVLLVRANNPKENLLVQIDSDIFMKKLLEEMKKLARRRGIKKVVIPLDAVSTSCSNRAQVASYYGRKYTKADKVALVNEPVTNFNGYKNWDPKGKYPVVEITNL</sequence>
<evidence type="ECO:0000313" key="2">
    <source>
        <dbReference type="EMBL" id="PIT93350.1"/>
    </source>
</evidence>
<feature type="region of interest" description="Disordered" evidence="1">
    <location>
        <begin position="1"/>
        <end position="24"/>
    </location>
</feature>
<proteinExistence type="predicted"/>
<dbReference type="Proteomes" id="UP000229112">
    <property type="component" value="Unassembled WGS sequence"/>
</dbReference>
<evidence type="ECO:0000313" key="3">
    <source>
        <dbReference type="Proteomes" id="UP000229112"/>
    </source>
</evidence>
<evidence type="ECO:0000256" key="1">
    <source>
        <dbReference type="SAM" id="MobiDB-lite"/>
    </source>
</evidence>